<gene>
    <name evidence="2" type="ORF">ACFSHS_20775</name>
</gene>
<dbReference type="EMBL" id="JBHUHP010000030">
    <property type="protein sequence ID" value="MFD2094007.1"/>
    <property type="molecule type" value="Genomic_DNA"/>
</dbReference>
<evidence type="ECO:0000313" key="3">
    <source>
        <dbReference type="Proteomes" id="UP001597402"/>
    </source>
</evidence>
<proteinExistence type="predicted"/>
<feature type="domain" description="NodB homology" evidence="1">
    <location>
        <begin position="45"/>
        <end position="280"/>
    </location>
</feature>
<dbReference type="Proteomes" id="UP001597402">
    <property type="component" value="Unassembled WGS sequence"/>
</dbReference>
<organism evidence="2 3">
    <name type="scientific">Blastococcus deserti</name>
    <dbReference type="NCBI Taxonomy" id="2259033"/>
    <lineage>
        <taxon>Bacteria</taxon>
        <taxon>Bacillati</taxon>
        <taxon>Actinomycetota</taxon>
        <taxon>Actinomycetes</taxon>
        <taxon>Geodermatophilales</taxon>
        <taxon>Geodermatophilaceae</taxon>
        <taxon>Blastococcus</taxon>
    </lineage>
</organism>
<dbReference type="PANTHER" id="PTHR43123">
    <property type="entry name" value="POLYSACCHARIDE DEACETYLASE-RELATED"/>
    <property type="match status" value="1"/>
</dbReference>
<dbReference type="InterPro" id="IPR002509">
    <property type="entry name" value="NODB_dom"/>
</dbReference>
<name>A0ABW4XG45_9ACTN</name>
<comment type="caution">
    <text evidence="2">The sequence shown here is derived from an EMBL/GenBank/DDBJ whole genome shotgun (WGS) entry which is preliminary data.</text>
</comment>
<dbReference type="InterPro" id="IPR011330">
    <property type="entry name" value="Glyco_hydro/deAcase_b/a-brl"/>
</dbReference>
<dbReference type="Gene3D" id="3.20.20.370">
    <property type="entry name" value="Glycoside hydrolase/deacetylase"/>
    <property type="match status" value="1"/>
</dbReference>
<dbReference type="PROSITE" id="PS51677">
    <property type="entry name" value="NODB"/>
    <property type="match status" value="1"/>
</dbReference>
<accession>A0ABW4XG45</accession>
<evidence type="ECO:0000259" key="1">
    <source>
        <dbReference type="PROSITE" id="PS51677"/>
    </source>
</evidence>
<sequence length="280" mass="31277">MTQPLTLPDGKTTVVLLNIAYEAWSEGAAPGLGPMGNPLPAGVFDTNAASFGEYGWRVGIWRLLESLDRQGVQATLFTSGRIAELNPESLKAAQGAGHEIAPHSYAQNIIPALLSAEEEKANLDKTLDRLGDVVGRDALHGWLSPRCTPSENTGRLLAESGLQWFSDVFDRDQPYLRDDTGDLVWLPFTMDVNDLPVYMKHGQQPRRLLETFADTLAWTERHEQGVAHLDVTVHAHVFGRPYGAWVFDEICAEVARRPEIWAPTRREYAEWFRTNGKQTR</sequence>
<protein>
    <submittedName>
        <fullName evidence="2">Polysaccharide deacetylase family protein</fullName>
    </submittedName>
</protein>
<reference evidence="3" key="1">
    <citation type="journal article" date="2019" name="Int. J. Syst. Evol. Microbiol.">
        <title>The Global Catalogue of Microorganisms (GCM) 10K type strain sequencing project: providing services to taxonomists for standard genome sequencing and annotation.</title>
        <authorList>
            <consortium name="The Broad Institute Genomics Platform"/>
            <consortium name="The Broad Institute Genome Sequencing Center for Infectious Disease"/>
            <person name="Wu L."/>
            <person name="Ma J."/>
        </authorList>
    </citation>
    <scope>NUCLEOTIDE SEQUENCE [LARGE SCALE GENOMIC DNA]</scope>
    <source>
        <strain evidence="3">JCM 3338</strain>
    </source>
</reference>
<dbReference type="PANTHER" id="PTHR43123:SF4">
    <property type="entry name" value="POLYSACCHARIDE DEACETYLASE"/>
    <property type="match status" value="1"/>
</dbReference>
<dbReference type="RefSeq" id="WP_376880335.1">
    <property type="nucleotide sequence ID" value="NZ_JBHUHP010000030.1"/>
</dbReference>
<evidence type="ECO:0000313" key="2">
    <source>
        <dbReference type="EMBL" id="MFD2094007.1"/>
    </source>
</evidence>
<dbReference type="Pfam" id="PF01522">
    <property type="entry name" value="Polysacc_deac_1"/>
    <property type="match status" value="1"/>
</dbReference>
<keyword evidence="3" id="KW-1185">Reference proteome</keyword>
<dbReference type="SUPFAM" id="SSF88713">
    <property type="entry name" value="Glycoside hydrolase/deacetylase"/>
    <property type="match status" value="1"/>
</dbReference>